<reference evidence="4" key="1">
    <citation type="submission" date="2023-04" db="EMBL/GenBank/DDBJ databases">
        <title>Black Yeasts Isolated from many extreme environments.</title>
        <authorList>
            <person name="Coleine C."/>
            <person name="Stajich J.E."/>
            <person name="Selbmann L."/>
        </authorList>
    </citation>
    <scope>NUCLEOTIDE SEQUENCE</scope>
    <source>
        <strain evidence="4">CCFEE 5312</strain>
    </source>
</reference>
<accession>A0AAJ0DDA5</accession>
<dbReference type="SUPFAM" id="SSF51735">
    <property type="entry name" value="NAD(P)-binding Rossmann-fold domains"/>
    <property type="match status" value="1"/>
</dbReference>
<dbReference type="GO" id="GO:0016616">
    <property type="term" value="F:oxidoreductase activity, acting on the CH-OH group of donors, NAD or NADP as acceptor"/>
    <property type="evidence" value="ECO:0007669"/>
    <property type="project" value="TreeGrafter"/>
</dbReference>
<dbReference type="PROSITE" id="PS00061">
    <property type="entry name" value="ADH_SHORT"/>
    <property type="match status" value="1"/>
</dbReference>
<keyword evidence="2" id="KW-0521">NADP</keyword>
<dbReference type="PANTHER" id="PTHR44229">
    <property type="entry name" value="15-HYDROXYPROSTAGLANDIN DEHYDROGENASE [NAD(+)]"/>
    <property type="match status" value="1"/>
</dbReference>
<dbReference type="Gene3D" id="3.40.50.720">
    <property type="entry name" value="NAD(P)-binding Rossmann-like Domain"/>
    <property type="match status" value="1"/>
</dbReference>
<dbReference type="Pfam" id="PF00106">
    <property type="entry name" value="adh_short"/>
    <property type="match status" value="1"/>
</dbReference>
<organism evidence="4 5">
    <name type="scientific">Extremus antarcticus</name>
    <dbReference type="NCBI Taxonomy" id="702011"/>
    <lineage>
        <taxon>Eukaryota</taxon>
        <taxon>Fungi</taxon>
        <taxon>Dikarya</taxon>
        <taxon>Ascomycota</taxon>
        <taxon>Pezizomycotina</taxon>
        <taxon>Dothideomycetes</taxon>
        <taxon>Dothideomycetidae</taxon>
        <taxon>Mycosphaerellales</taxon>
        <taxon>Extremaceae</taxon>
        <taxon>Extremus</taxon>
    </lineage>
</organism>
<dbReference type="AlphaFoldDB" id="A0AAJ0DDA5"/>
<dbReference type="Proteomes" id="UP001271007">
    <property type="component" value="Unassembled WGS sequence"/>
</dbReference>
<dbReference type="PANTHER" id="PTHR44229:SF4">
    <property type="entry name" value="15-HYDROXYPROSTAGLANDIN DEHYDROGENASE [NAD(+)]"/>
    <property type="match status" value="1"/>
</dbReference>
<dbReference type="EMBL" id="JAWDJX010000058">
    <property type="protein sequence ID" value="KAK3047675.1"/>
    <property type="molecule type" value="Genomic_DNA"/>
</dbReference>
<evidence type="ECO:0000313" key="5">
    <source>
        <dbReference type="Proteomes" id="UP001271007"/>
    </source>
</evidence>
<dbReference type="PRINTS" id="PR00081">
    <property type="entry name" value="GDHRDH"/>
</dbReference>
<proteinExistence type="inferred from homology"/>
<keyword evidence="5" id="KW-1185">Reference proteome</keyword>
<dbReference type="InterPro" id="IPR020904">
    <property type="entry name" value="Sc_DH/Rdtase_CS"/>
</dbReference>
<dbReference type="InterPro" id="IPR002347">
    <property type="entry name" value="SDR_fam"/>
</dbReference>
<evidence type="ECO:0000256" key="2">
    <source>
        <dbReference type="ARBA" id="ARBA00022857"/>
    </source>
</evidence>
<evidence type="ECO:0000256" key="3">
    <source>
        <dbReference type="ARBA" id="ARBA00023002"/>
    </source>
</evidence>
<keyword evidence="3" id="KW-0560">Oxidoreductase</keyword>
<gene>
    <name evidence="4" type="ORF">LTR09_010933</name>
</gene>
<evidence type="ECO:0000313" key="4">
    <source>
        <dbReference type="EMBL" id="KAK3047675.1"/>
    </source>
</evidence>
<evidence type="ECO:0000256" key="1">
    <source>
        <dbReference type="ARBA" id="ARBA00006484"/>
    </source>
</evidence>
<dbReference type="GO" id="GO:0005737">
    <property type="term" value="C:cytoplasm"/>
    <property type="evidence" value="ECO:0007669"/>
    <property type="project" value="TreeGrafter"/>
</dbReference>
<evidence type="ECO:0008006" key="6">
    <source>
        <dbReference type="Google" id="ProtNLM"/>
    </source>
</evidence>
<comment type="similarity">
    <text evidence="1">Belongs to the short-chain dehydrogenases/reductases (SDR) family.</text>
</comment>
<dbReference type="InterPro" id="IPR036291">
    <property type="entry name" value="NAD(P)-bd_dom_sf"/>
</dbReference>
<protein>
    <recommendedName>
        <fullName evidence="6">NAD(P)-binding protein</fullName>
    </recommendedName>
</protein>
<sequence length="254" mass="27606">MLASKGVKVCIADMNLEGAQKMANQLGNGAFAVQVNAADWDSQLAAFEKAVDAFGRLDYVYPIAGIGERKAIKNDPKATKFQKPDLAVIEVDLTGVLYTAFLAVQQMRRQEKDKDGFRGKIAATASVCGFYCVPTVPVYTSAKHGVVGFVRSYGKYLPEEGITLNAVCPNVLRTSISVPAFYDNLEKEGILTEMKGVVDAFASFLDNDISGECMEVGPNGGFSAKAPAPHLDKETTRVMDAIYERSHRLHEPEQ</sequence>
<comment type="caution">
    <text evidence="4">The sequence shown here is derived from an EMBL/GenBank/DDBJ whole genome shotgun (WGS) entry which is preliminary data.</text>
</comment>
<name>A0AAJ0DDA5_9PEZI</name>